<keyword evidence="5 6" id="KW-0472">Membrane</keyword>
<dbReference type="RefSeq" id="WP_023174249.1">
    <property type="nucleotide sequence ID" value="NC_022600.1"/>
</dbReference>
<evidence type="ECO:0000256" key="5">
    <source>
        <dbReference type="ARBA" id="ARBA00023136"/>
    </source>
</evidence>
<evidence type="ECO:0000256" key="4">
    <source>
        <dbReference type="ARBA" id="ARBA00022989"/>
    </source>
</evidence>
<dbReference type="OrthoDB" id="582337at2"/>
<dbReference type="PANTHER" id="PTHR34187:SF2">
    <property type="entry name" value="DUF202 DOMAIN-CONTAINING PROTEIN"/>
    <property type="match status" value="1"/>
</dbReference>
<dbReference type="PANTHER" id="PTHR34187">
    <property type="entry name" value="FGR18P"/>
    <property type="match status" value="1"/>
</dbReference>
<gene>
    <name evidence="8" type="ORF">GKIL_2788</name>
</gene>
<evidence type="ECO:0000313" key="8">
    <source>
        <dbReference type="EMBL" id="AGY59034.1"/>
    </source>
</evidence>
<dbReference type="HOGENOM" id="CLU_053359_6_1_3"/>
<dbReference type="EMBL" id="CP003587">
    <property type="protein sequence ID" value="AGY59034.1"/>
    <property type="molecule type" value="Genomic_DNA"/>
</dbReference>
<dbReference type="InterPro" id="IPR003807">
    <property type="entry name" value="DUF202"/>
</dbReference>
<evidence type="ECO:0000256" key="3">
    <source>
        <dbReference type="ARBA" id="ARBA00022692"/>
    </source>
</evidence>
<accession>U5QN52</accession>
<dbReference type="STRING" id="1183438.GKIL_2788"/>
<dbReference type="KEGG" id="glj:GKIL_2788"/>
<sequence length="153" mass="17029">MSAPELPVSKGIDRQREHQANERTFLAWVRTSITLISFGFVIARFGLFLRSLGLMLGEGRIAVPGWLNSQTEGALLLVAGISCLLIGTWRYDRAFLQIEAGDYRPGRRWAWIFTFGLIVLGVLLLPFIFSSVPTVGEHPAPESKGRLLPHPDL</sequence>
<comment type="subcellular location">
    <subcellularLocation>
        <location evidence="1">Cell membrane</location>
        <topology evidence="1">Multi-pass membrane protein</topology>
    </subcellularLocation>
</comment>
<keyword evidence="2" id="KW-1003">Cell membrane</keyword>
<evidence type="ECO:0000256" key="6">
    <source>
        <dbReference type="SAM" id="Phobius"/>
    </source>
</evidence>
<organism evidence="8 9">
    <name type="scientific">Gloeobacter kilaueensis (strain ATCC BAA-2537 / CCAP 1431/1 / ULC 316 / JS1)</name>
    <dbReference type="NCBI Taxonomy" id="1183438"/>
    <lineage>
        <taxon>Bacteria</taxon>
        <taxon>Bacillati</taxon>
        <taxon>Cyanobacteriota</taxon>
        <taxon>Cyanophyceae</taxon>
        <taxon>Gloeobacterales</taxon>
        <taxon>Gloeobacteraceae</taxon>
        <taxon>Gloeobacter</taxon>
    </lineage>
</organism>
<keyword evidence="3 6" id="KW-0812">Transmembrane</keyword>
<proteinExistence type="predicted"/>
<dbReference type="InterPro" id="IPR052053">
    <property type="entry name" value="IM_YidH-like"/>
</dbReference>
<reference evidence="8 9" key="1">
    <citation type="journal article" date="2013" name="PLoS ONE">
        <title>Cultivation and Complete Genome Sequencing of Gloeobacter kilaueensis sp. nov., from a Lava Cave in Kilauea Caldera, Hawai'i.</title>
        <authorList>
            <person name="Saw J.H."/>
            <person name="Schatz M."/>
            <person name="Brown M.V."/>
            <person name="Kunkel D.D."/>
            <person name="Foster J.S."/>
            <person name="Shick H."/>
            <person name="Christensen S."/>
            <person name="Hou S."/>
            <person name="Wan X."/>
            <person name="Donachie S.P."/>
        </authorList>
    </citation>
    <scope>NUCLEOTIDE SEQUENCE [LARGE SCALE GENOMIC DNA]</scope>
    <source>
        <strain evidence="9">JS</strain>
    </source>
</reference>
<dbReference type="Pfam" id="PF02656">
    <property type="entry name" value="DUF202"/>
    <property type="match status" value="1"/>
</dbReference>
<evidence type="ECO:0000313" key="9">
    <source>
        <dbReference type="Proteomes" id="UP000017396"/>
    </source>
</evidence>
<name>U5QN52_GLOK1</name>
<evidence type="ECO:0000259" key="7">
    <source>
        <dbReference type="Pfam" id="PF02656"/>
    </source>
</evidence>
<feature type="transmembrane region" description="Helical" evidence="6">
    <location>
        <begin position="73"/>
        <end position="89"/>
    </location>
</feature>
<evidence type="ECO:0000256" key="1">
    <source>
        <dbReference type="ARBA" id="ARBA00004651"/>
    </source>
</evidence>
<dbReference type="Proteomes" id="UP000017396">
    <property type="component" value="Chromosome"/>
</dbReference>
<dbReference type="AlphaFoldDB" id="U5QN52"/>
<feature type="transmembrane region" description="Helical" evidence="6">
    <location>
        <begin position="25"/>
        <end position="47"/>
    </location>
</feature>
<keyword evidence="9" id="KW-1185">Reference proteome</keyword>
<dbReference type="eggNOG" id="COG2149">
    <property type="taxonomic scope" value="Bacteria"/>
</dbReference>
<keyword evidence="4 6" id="KW-1133">Transmembrane helix</keyword>
<protein>
    <recommendedName>
        <fullName evidence="7">DUF202 domain-containing protein</fullName>
    </recommendedName>
</protein>
<feature type="domain" description="DUF202" evidence="7">
    <location>
        <begin position="16"/>
        <end position="93"/>
    </location>
</feature>
<feature type="transmembrane region" description="Helical" evidence="6">
    <location>
        <begin position="109"/>
        <end position="129"/>
    </location>
</feature>
<dbReference type="GO" id="GO:0005886">
    <property type="term" value="C:plasma membrane"/>
    <property type="evidence" value="ECO:0007669"/>
    <property type="project" value="UniProtKB-SubCell"/>
</dbReference>
<evidence type="ECO:0000256" key="2">
    <source>
        <dbReference type="ARBA" id="ARBA00022475"/>
    </source>
</evidence>